<evidence type="ECO:0000259" key="5">
    <source>
        <dbReference type="PROSITE" id="PS50110"/>
    </source>
</evidence>
<accession>A0A917LNZ8</accession>
<dbReference type="GO" id="GO:0003677">
    <property type="term" value="F:DNA binding"/>
    <property type="evidence" value="ECO:0007669"/>
    <property type="project" value="UniProtKB-KW"/>
</dbReference>
<dbReference type="Gene3D" id="3.40.50.2300">
    <property type="match status" value="1"/>
</dbReference>
<dbReference type="SMART" id="SM00421">
    <property type="entry name" value="HTH_LUXR"/>
    <property type="match status" value="1"/>
</dbReference>
<dbReference type="SMART" id="SM00448">
    <property type="entry name" value="REC"/>
    <property type="match status" value="1"/>
</dbReference>
<protein>
    <submittedName>
        <fullName evidence="6">DNA-binding response regulator</fullName>
    </submittedName>
</protein>
<feature type="domain" description="Response regulatory" evidence="5">
    <location>
        <begin position="5"/>
        <end position="121"/>
    </location>
</feature>
<dbReference type="PANTHER" id="PTHR43214:SF43">
    <property type="entry name" value="TWO-COMPONENT RESPONSE REGULATOR"/>
    <property type="match status" value="1"/>
</dbReference>
<dbReference type="PANTHER" id="PTHR43214">
    <property type="entry name" value="TWO-COMPONENT RESPONSE REGULATOR"/>
    <property type="match status" value="1"/>
</dbReference>
<feature type="domain" description="HTH luxR-type" evidence="4">
    <location>
        <begin position="146"/>
        <end position="211"/>
    </location>
</feature>
<dbReference type="EMBL" id="BMEQ01000002">
    <property type="protein sequence ID" value="GGG47052.1"/>
    <property type="molecule type" value="Genomic_DNA"/>
</dbReference>
<evidence type="ECO:0000259" key="4">
    <source>
        <dbReference type="PROSITE" id="PS50043"/>
    </source>
</evidence>
<gene>
    <name evidence="6" type="ORF">GCM10011374_06830</name>
</gene>
<dbReference type="CDD" id="cd17535">
    <property type="entry name" value="REC_NarL-like"/>
    <property type="match status" value="1"/>
</dbReference>
<dbReference type="GO" id="GO:0006355">
    <property type="term" value="P:regulation of DNA-templated transcription"/>
    <property type="evidence" value="ECO:0007669"/>
    <property type="project" value="InterPro"/>
</dbReference>
<dbReference type="RefSeq" id="WP_268235518.1">
    <property type="nucleotide sequence ID" value="NZ_BMEQ01000002.1"/>
</dbReference>
<proteinExistence type="predicted"/>
<dbReference type="Proteomes" id="UP000638848">
    <property type="component" value="Unassembled WGS sequence"/>
</dbReference>
<dbReference type="GO" id="GO:0000160">
    <property type="term" value="P:phosphorelay signal transduction system"/>
    <property type="evidence" value="ECO:0007669"/>
    <property type="project" value="InterPro"/>
</dbReference>
<evidence type="ECO:0000256" key="3">
    <source>
        <dbReference type="PROSITE-ProRule" id="PRU00169"/>
    </source>
</evidence>
<feature type="modified residue" description="4-aspartylphosphate" evidence="3">
    <location>
        <position position="56"/>
    </location>
</feature>
<dbReference type="Pfam" id="PF00072">
    <property type="entry name" value="Response_reg"/>
    <property type="match status" value="1"/>
</dbReference>
<reference evidence="6" key="2">
    <citation type="submission" date="2020-09" db="EMBL/GenBank/DDBJ databases">
        <authorList>
            <person name="Sun Q."/>
            <person name="Zhou Y."/>
        </authorList>
    </citation>
    <scope>NUCLEOTIDE SEQUENCE</scope>
    <source>
        <strain evidence="6">CGMCC 1.12187</strain>
    </source>
</reference>
<keyword evidence="7" id="KW-1185">Reference proteome</keyword>
<dbReference type="InterPro" id="IPR039420">
    <property type="entry name" value="WalR-like"/>
</dbReference>
<dbReference type="PROSITE" id="PS50043">
    <property type="entry name" value="HTH_LUXR_2"/>
    <property type="match status" value="1"/>
</dbReference>
<dbReference type="PROSITE" id="PS00622">
    <property type="entry name" value="HTH_LUXR_1"/>
    <property type="match status" value="1"/>
</dbReference>
<dbReference type="InterPro" id="IPR016032">
    <property type="entry name" value="Sig_transdc_resp-reg_C-effctor"/>
</dbReference>
<evidence type="ECO:0000313" key="6">
    <source>
        <dbReference type="EMBL" id="GGG47052.1"/>
    </source>
</evidence>
<dbReference type="InterPro" id="IPR001789">
    <property type="entry name" value="Sig_transdc_resp-reg_receiver"/>
</dbReference>
<keyword evidence="2 6" id="KW-0238">DNA-binding</keyword>
<dbReference type="CDD" id="cd06170">
    <property type="entry name" value="LuxR_C_like"/>
    <property type="match status" value="1"/>
</dbReference>
<dbReference type="AlphaFoldDB" id="A0A917LNZ8"/>
<evidence type="ECO:0000313" key="7">
    <source>
        <dbReference type="Proteomes" id="UP000638848"/>
    </source>
</evidence>
<sequence length="219" mass="23498">MRSLRVLVADDQPLMRRALRLFLDHEDDLECVGEAADGREAVELCERLRPDAVLMDLQMPVMDGPEAIRVLAERHPEIVVIAVTTFSSERYVLPALRAGARGYLLKSAEPEEFISAVRAACRGTAVLSPSVAAALVEAEPPAPEPDPALQASLTPREREVLELMGRGASNAEIAAALQLGEPTVKTHVGNLFAKLGARDRTQAVVLAARAGLIRVGPAD</sequence>
<dbReference type="SUPFAM" id="SSF52172">
    <property type="entry name" value="CheY-like"/>
    <property type="match status" value="1"/>
</dbReference>
<comment type="caution">
    <text evidence="6">The sequence shown here is derived from an EMBL/GenBank/DDBJ whole genome shotgun (WGS) entry which is preliminary data.</text>
</comment>
<dbReference type="PRINTS" id="PR00038">
    <property type="entry name" value="HTHLUXR"/>
</dbReference>
<dbReference type="InterPro" id="IPR011006">
    <property type="entry name" value="CheY-like_superfamily"/>
</dbReference>
<dbReference type="Pfam" id="PF00196">
    <property type="entry name" value="GerE"/>
    <property type="match status" value="1"/>
</dbReference>
<evidence type="ECO:0000256" key="2">
    <source>
        <dbReference type="ARBA" id="ARBA00023125"/>
    </source>
</evidence>
<organism evidence="6 7">
    <name type="scientific">Kocuria dechangensis</name>
    <dbReference type="NCBI Taxonomy" id="1176249"/>
    <lineage>
        <taxon>Bacteria</taxon>
        <taxon>Bacillati</taxon>
        <taxon>Actinomycetota</taxon>
        <taxon>Actinomycetes</taxon>
        <taxon>Micrococcales</taxon>
        <taxon>Micrococcaceae</taxon>
        <taxon>Kocuria</taxon>
    </lineage>
</organism>
<evidence type="ECO:0000256" key="1">
    <source>
        <dbReference type="ARBA" id="ARBA00022553"/>
    </source>
</evidence>
<dbReference type="InterPro" id="IPR000792">
    <property type="entry name" value="Tscrpt_reg_LuxR_C"/>
</dbReference>
<dbReference type="PROSITE" id="PS50110">
    <property type="entry name" value="RESPONSE_REGULATORY"/>
    <property type="match status" value="1"/>
</dbReference>
<name>A0A917LNZ8_9MICC</name>
<reference evidence="6" key="1">
    <citation type="journal article" date="2014" name="Int. J. Syst. Evol. Microbiol.">
        <title>Complete genome sequence of Corynebacterium casei LMG S-19264T (=DSM 44701T), isolated from a smear-ripened cheese.</title>
        <authorList>
            <consortium name="US DOE Joint Genome Institute (JGI-PGF)"/>
            <person name="Walter F."/>
            <person name="Albersmeier A."/>
            <person name="Kalinowski J."/>
            <person name="Ruckert C."/>
        </authorList>
    </citation>
    <scope>NUCLEOTIDE SEQUENCE</scope>
    <source>
        <strain evidence="6">CGMCC 1.12187</strain>
    </source>
</reference>
<dbReference type="InterPro" id="IPR058245">
    <property type="entry name" value="NreC/VraR/RcsB-like_REC"/>
</dbReference>
<keyword evidence="1 3" id="KW-0597">Phosphoprotein</keyword>
<dbReference type="SUPFAM" id="SSF46894">
    <property type="entry name" value="C-terminal effector domain of the bipartite response regulators"/>
    <property type="match status" value="1"/>
</dbReference>